<evidence type="ECO:0008006" key="3">
    <source>
        <dbReference type="Google" id="ProtNLM"/>
    </source>
</evidence>
<dbReference type="EMBL" id="JAVIZN010000002">
    <property type="protein sequence ID" value="MDR6207856.1"/>
    <property type="molecule type" value="Genomic_DNA"/>
</dbReference>
<dbReference type="Proteomes" id="UP001245184">
    <property type="component" value="Unassembled WGS sequence"/>
</dbReference>
<sequence>MQLSAHEIATLMVAASMPSESDISRPDFRVLVDRGLVRVDSQDRNRPLVRVSAAGHQAVRRILATCPEREGEPTYQFFWAGAFPRGL</sequence>
<reference evidence="1 2" key="1">
    <citation type="submission" date="2023-08" db="EMBL/GenBank/DDBJ databases">
        <title>Genome sequencing of plant associated microbes to promote plant fitness in Sorghum bicolor and Oryza sativa.</title>
        <authorList>
            <person name="Coleman-Derr D."/>
        </authorList>
    </citation>
    <scope>NUCLEOTIDE SEQUENCE [LARGE SCALE GENOMIC DNA]</scope>
    <source>
        <strain evidence="1 2">SLBN-33</strain>
    </source>
</reference>
<proteinExistence type="predicted"/>
<gene>
    <name evidence="1" type="ORF">QF025_006576</name>
</gene>
<dbReference type="AlphaFoldDB" id="A0ABD5CSL1"/>
<evidence type="ECO:0000313" key="2">
    <source>
        <dbReference type="Proteomes" id="UP001245184"/>
    </source>
</evidence>
<comment type="caution">
    <text evidence="1">The sequence shown here is derived from an EMBL/GenBank/DDBJ whole genome shotgun (WGS) entry which is preliminary data.</text>
</comment>
<organism evidence="1 2">
    <name type="scientific">Paraburkholderia graminis</name>
    <dbReference type="NCBI Taxonomy" id="60548"/>
    <lineage>
        <taxon>Bacteria</taxon>
        <taxon>Pseudomonadati</taxon>
        <taxon>Pseudomonadota</taxon>
        <taxon>Betaproteobacteria</taxon>
        <taxon>Burkholderiales</taxon>
        <taxon>Burkholderiaceae</taxon>
        <taxon>Paraburkholderia</taxon>
    </lineage>
</organism>
<evidence type="ECO:0000313" key="1">
    <source>
        <dbReference type="EMBL" id="MDR6207856.1"/>
    </source>
</evidence>
<accession>A0ABD5CSL1</accession>
<name>A0ABD5CSL1_9BURK</name>
<protein>
    <recommendedName>
        <fullName evidence="3">MarR family transcriptional regulator</fullName>
    </recommendedName>
</protein>